<gene>
    <name evidence="1" type="ORF">GGX14DRAFT_318314</name>
</gene>
<protein>
    <submittedName>
        <fullName evidence="1">Uncharacterized protein</fullName>
    </submittedName>
</protein>
<keyword evidence="2" id="KW-1185">Reference proteome</keyword>
<evidence type="ECO:0000313" key="2">
    <source>
        <dbReference type="Proteomes" id="UP001219525"/>
    </source>
</evidence>
<comment type="caution">
    <text evidence="1">The sequence shown here is derived from an EMBL/GenBank/DDBJ whole genome shotgun (WGS) entry which is preliminary data.</text>
</comment>
<evidence type="ECO:0000313" key="1">
    <source>
        <dbReference type="EMBL" id="KAJ7206801.1"/>
    </source>
</evidence>
<dbReference type="AlphaFoldDB" id="A0AAD6VBV5"/>
<name>A0AAD6VBV5_9AGAR</name>
<feature type="non-terminal residue" evidence="1">
    <location>
        <position position="1"/>
    </location>
</feature>
<accession>A0AAD6VBV5</accession>
<dbReference type="EMBL" id="JARJCW010000038">
    <property type="protein sequence ID" value="KAJ7206801.1"/>
    <property type="molecule type" value="Genomic_DNA"/>
</dbReference>
<proteinExistence type="predicted"/>
<dbReference type="Proteomes" id="UP001219525">
    <property type="component" value="Unassembled WGS sequence"/>
</dbReference>
<organism evidence="1 2">
    <name type="scientific">Mycena pura</name>
    <dbReference type="NCBI Taxonomy" id="153505"/>
    <lineage>
        <taxon>Eukaryota</taxon>
        <taxon>Fungi</taxon>
        <taxon>Dikarya</taxon>
        <taxon>Basidiomycota</taxon>
        <taxon>Agaricomycotina</taxon>
        <taxon>Agaricomycetes</taxon>
        <taxon>Agaricomycetidae</taxon>
        <taxon>Agaricales</taxon>
        <taxon>Marasmiineae</taxon>
        <taxon>Mycenaceae</taxon>
        <taxon>Mycena</taxon>
    </lineage>
</organism>
<sequence length="390" mass="43473">EEPFQASDWIGRGKQYKDVPASVSAAFLRELTPPDNIRALYPAPTLSVMDILEIHLPEVSPALTSTKANAWFYTSRPGNVSSDKIWELLTSHSLPPKGVLARVRDAASQQWLDGAQSIQDPRRRADLCLPLWAISVLEDLTKMANIRGQWKTAKWALNQSLGQAAELSRVFPSVQAVLRDVGWNADTQHGSWIFPTYMFAPLLKTVMLTDDVTQCAVNYLQEQLAQNPVASFAHHLAPSRAYNILEKIANKKRLLSDGKLPGILRAAENAVNQNPNVQVWVPIFRPPADSGHQQILRVDFGTSTIDYGDSLPDWSPPTVVLRGVQMWLKVRFPKRTFSYSGRTIVCGVQRDGVSCIPASLNAFASVALGDELWTPETRELIRVKLFRQLV</sequence>
<reference evidence="1" key="1">
    <citation type="submission" date="2023-03" db="EMBL/GenBank/DDBJ databases">
        <title>Massive genome expansion in bonnet fungi (Mycena s.s.) driven by repeated elements and novel gene families across ecological guilds.</title>
        <authorList>
            <consortium name="Lawrence Berkeley National Laboratory"/>
            <person name="Harder C.B."/>
            <person name="Miyauchi S."/>
            <person name="Viragh M."/>
            <person name="Kuo A."/>
            <person name="Thoen E."/>
            <person name="Andreopoulos B."/>
            <person name="Lu D."/>
            <person name="Skrede I."/>
            <person name="Drula E."/>
            <person name="Henrissat B."/>
            <person name="Morin E."/>
            <person name="Kohler A."/>
            <person name="Barry K."/>
            <person name="LaButti K."/>
            <person name="Morin E."/>
            <person name="Salamov A."/>
            <person name="Lipzen A."/>
            <person name="Mereny Z."/>
            <person name="Hegedus B."/>
            <person name="Baldrian P."/>
            <person name="Stursova M."/>
            <person name="Weitz H."/>
            <person name="Taylor A."/>
            <person name="Grigoriev I.V."/>
            <person name="Nagy L.G."/>
            <person name="Martin F."/>
            <person name="Kauserud H."/>
        </authorList>
    </citation>
    <scope>NUCLEOTIDE SEQUENCE</scope>
    <source>
        <strain evidence="1">9144</strain>
    </source>
</reference>
<feature type="non-terminal residue" evidence="1">
    <location>
        <position position="390"/>
    </location>
</feature>